<dbReference type="InterPro" id="IPR003961">
    <property type="entry name" value="FN3_dom"/>
</dbReference>
<dbReference type="EMBL" id="JASHID010000020">
    <property type="protein sequence ID" value="MDI9866833.1"/>
    <property type="molecule type" value="Genomic_DNA"/>
</dbReference>
<dbReference type="InterPro" id="IPR013783">
    <property type="entry name" value="Ig-like_fold"/>
</dbReference>
<proteinExistence type="predicted"/>
<protein>
    <submittedName>
        <fullName evidence="3">Fibronectin type III domain-containing protein</fullName>
    </submittedName>
</protein>
<dbReference type="SMART" id="SM00060">
    <property type="entry name" value="FN3"/>
    <property type="match status" value="2"/>
</dbReference>
<feature type="signal peptide" evidence="1">
    <location>
        <begin position="1"/>
        <end position="20"/>
    </location>
</feature>
<gene>
    <name evidence="3" type="ORF">QM480_21015</name>
</gene>
<keyword evidence="1" id="KW-0732">Signal</keyword>
<dbReference type="SUPFAM" id="SSF49265">
    <property type="entry name" value="Fibronectin type III"/>
    <property type="match status" value="2"/>
</dbReference>
<dbReference type="CDD" id="cd00063">
    <property type="entry name" value="FN3"/>
    <property type="match status" value="1"/>
</dbReference>
<sequence>MIKKLAIFCICLLWTCMVQAQSKDIGMIAKVEKGKIILRWMPLNYKAWKEGNAEGYTLLRRTITKAGKPQNDAPFLVLTPQKRKPLAQPFWENMGKTNKFAHVAGKLLYEPVPSHDTTAQNLNFALCMQMSCMSTSIANGLGMIFEDKLVASDEEYQYALVLSGKKLVFLEVNAAKITRLKAPANLYGEYSQGEFFMRWQMTDALMHTAYILERSDDGGITFKAPDPNPILISQEPDSLGRVFVSKLDKLPKLYQNYFYRVRAITPFGQLSEPSNVLRVYGYKDKLPLPKLSTHITPKGVLLQWSFPDSLLNDIQGFKILRAKKLGEKYYQLSPKMLSRKARSFVDSLPLNNAYYRVALLDYGGKEVTSYPEMVILDDTLPPAQPRWYKPTVSPKGIVKLRWKPHQESDFYGYSIFRGDAKTHEFSIITRRMIQDTVYHDTLSLNLLNKNVYYTIVAYDKRLNASIHADTILVKRPDIIPPSAPNFTNYVLSDTSIVLHWENSPSADLFQTLLLRKSTKDTSYSMLDCFMANENLKSFTDYSAQPNTEYEYRLVAYDDAGLSNKEPCKIQLSLLDLGLGASIKDLTIAGDSLTRKIVLSWKYQHPAIDKFLIYRKKGNGYLSEYKYVPASVRNFEETQVLLDVPYSYAIMALYKDGRTSKLSRSVSITLFSQQK</sequence>
<dbReference type="PROSITE" id="PS50853">
    <property type="entry name" value="FN3"/>
    <property type="match status" value="1"/>
</dbReference>
<dbReference type="Gene3D" id="2.60.40.10">
    <property type="entry name" value="Immunoglobulins"/>
    <property type="match status" value="4"/>
</dbReference>
<evidence type="ECO:0000256" key="1">
    <source>
        <dbReference type="SAM" id="SignalP"/>
    </source>
</evidence>
<feature type="chain" id="PRO_5046037865" evidence="1">
    <location>
        <begin position="21"/>
        <end position="674"/>
    </location>
</feature>
<dbReference type="InterPro" id="IPR036116">
    <property type="entry name" value="FN3_sf"/>
</dbReference>
<evidence type="ECO:0000313" key="3">
    <source>
        <dbReference type="EMBL" id="MDI9866833.1"/>
    </source>
</evidence>
<reference evidence="3 4" key="1">
    <citation type="submission" date="2023-05" db="EMBL/GenBank/DDBJ databases">
        <title>Novel species of genus Flectobacillus isolated from stream in China.</title>
        <authorList>
            <person name="Lu H."/>
        </authorList>
    </citation>
    <scope>NUCLEOTIDE SEQUENCE [LARGE SCALE GENOMIC DNA]</scope>
    <source>
        <strain evidence="3 4">DC10W</strain>
    </source>
</reference>
<accession>A0ABT6YUQ3</accession>
<feature type="domain" description="Fibronectin type-III" evidence="2">
    <location>
        <begin position="480"/>
        <end position="575"/>
    </location>
</feature>
<comment type="caution">
    <text evidence="3">The sequence shown here is derived from an EMBL/GenBank/DDBJ whole genome shotgun (WGS) entry which is preliminary data.</text>
</comment>
<organism evidence="3 4">
    <name type="scientific">Flectobacillus longus</name>
    <dbReference type="NCBI Taxonomy" id="2984207"/>
    <lineage>
        <taxon>Bacteria</taxon>
        <taxon>Pseudomonadati</taxon>
        <taxon>Bacteroidota</taxon>
        <taxon>Cytophagia</taxon>
        <taxon>Cytophagales</taxon>
        <taxon>Flectobacillaceae</taxon>
        <taxon>Flectobacillus</taxon>
    </lineage>
</organism>
<evidence type="ECO:0000259" key="2">
    <source>
        <dbReference type="PROSITE" id="PS50853"/>
    </source>
</evidence>
<dbReference type="RefSeq" id="WP_283371575.1">
    <property type="nucleotide sequence ID" value="NZ_JASHID010000020.1"/>
</dbReference>
<keyword evidence="4" id="KW-1185">Reference proteome</keyword>
<name>A0ABT6YUQ3_9BACT</name>
<evidence type="ECO:0000313" key="4">
    <source>
        <dbReference type="Proteomes" id="UP001236569"/>
    </source>
</evidence>
<dbReference type="Proteomes" id="UP001236569">
    <property type="component" value="Unassembled WGS sequence"/>
</dbReference>